<organism evidence="1 2">
    <name type="scientific">candidate division WOR-3 bacterium</name>
    <dbReference type="NCBI Taxonomy" id="2052148"/>
    <lineage>
        <taxon>Bacteria</taxon>
        <taxon>Bacteria division WOR-3</taxon>
    </lineage>
</organism>
<name>A0A937XCM0_UNCW3</name>
<comment type="caution">
    <text evidence="1">The sequence shown here is derived from an EMBL/GenBank/DDBJ whole genome shotgun (WGS) entry which is preliminary data.</text>
</comment>
<proteinExistence type="predicted"/>
<reference evidence="1" key="1">
    <citation type="submission" date="2019-03" db="EMBL/GenBank/DDBJ databases">
        <title>Lake Tanganyika Metagenome-Assembled Genomes (MAGs).</title>
        <authorList>
            <person name="Tran P."/>
        </authorList>
    </citation>
    <scope>NUCLEOTIDE SEQUENCE</scope>
    <source>
        <strain evidence="1">K_DeepCast_150m_m2_040</strain>
    </source>
</reference>
<sequence>MFETSLGRIKELAEQKKRENSDFRDHLKSCDIEEEEIDAIVHRLDAYVSSKIDCRQCANCCRELQAALGREDVARLAKAEGITREQFEHKYLDKTDEPDRLLIRQKPCPFLAGKLCRYYQLRPESCAEFPFLHKPDFTTRSMMALWNLPYCPIVYNVYELLKSEIAELEMLRRDAKEEDLE</sequence>
<evidence type="ECO:0000313" key="2">
    <source>
        <dbReference type="Proteomes" id="UP000779900"/>
    </source>
</evidence>
<evidence type="ECO:0000313" key="1">
    <source>
        <dbReference type="EMBL" id="MBM3330948.1"/>
    </source>
</evidence>
<dbReference type="InterPro" id="IPR005358">
    <property type="entry name" value="Puta_zinc/iron-chelating_dom"/>
</dbReference>
<gene>
    <name evidence="1" type="ORF">FJY68_03740</name>
</gene>
<dbReference type="AlphaFoldDB" id="A0A937XCM0"/>
<accession>A0A937XCM0</accession>
<dbReference type="EMBL" id="VGIR01000014">
    <property type="protein sequence ID" value="MBM3330948.1"/>
    <property type="molecule type" value="Genomic_DNA"/>
</dbReference>
<dbReference type="Pfam" id="PF03692">
    <property type="entry name" value="CxxCxxCC"/>
    <property type="match status" value="1"/>
</dbReference>
<dbReference type="Proteomes" id="UP000779900">
    <property type="component" value="Unassembled WGS sequence"/>
</dbReference>
<protein>
    <submittedName>
        <fullName evidence="1">YkgJ family cysteine cluster protein</fullName>
    </submittedName>
</protein>